<reference evidence="9 10" key="1">
    <citation type="submission" date="2019-10" db="EMBL/GenBank/DDBJ databases">
        <title>Assembly and Annotation for the nematode Trichostrongylus colubriformis.</title>
        <authorList>
            <person name="Martin J."/>
        </authorList>
    </citation>
    <scope>NUCLEOTIDE SEQUENCE [LARGE SCALE GENOMIC DNA]</scope>
    <source>
        <strain evidence="9">G859</strain>
        <tissue evidence="9">Whole worm</tissue>
    </source>
</reference>
<feature type="transmembrane region" description="Helical" evidence="7">
    <location>
        <begin position="22"/>
        <end position="45"/>
    </location>
</feature>
<evidence type="ECO:0000256" key="7">
    <source>
        <dbReference type="SAM" id="Phobius"/>
    </source>
</evidence>
<keyword evidence="2 7" id="KW-0812">Transmembrane</keyword>
<dbReference type="AlphaFoldDB" id="A0AAN8J2Z3"/>
<feature type="domain" description="ABC transmembrane type-1" evidence="8">
    <location>
        <begin position="22"/>
        <end position="82"/>
    </location>
</feature>
<dbReference type="PANTHER" id="PTHR24223:SF342">
    <property type="entry name" value="MULTIDRUG RESISTANCE-ASSOCIATED PROTEIN 1"/>
    <property type="match status" value="1"/>
</dbReference>
<dbReference type="PANTHER" id="PTHR24223">
    <property type="entry name" value="ATP-BINDING CASSETTE SUB-FAMILY C"/>
    <property type="match status" value="1"/>
</dbReference>
<dbReference type="Pfam" id="PF00664">
    <property type="entry name" value="ABC_membrane"/>
    <property type="match status" value="1"/>
</dbReference>
<dbReference type="PROSITE" id="PS50929">
    <property type="entry name" value="ABC_TM1F"/>
    <property type="match status" value="1"/>
</dbReference>
<dbReference type="Gene3D" id="1.20.1560.10">
    <property type="entry name" value="ABC transporter type 1, transmembrane domain"/>
    <property type="match status" value="1"/>
</dbReference>
<evidence type="ECO:0000256" key="3">
    <source>
        <dbReference type="ARBA" id="ARBA00022741"/>
    </source>
</evidence>
<evidence type="ECO:0000313" key="10">
    <source>
        <dbReference type="Proteomes" id="UP001331761"/>
    </source>
</evidence>
<gene>
    <name evidence="9" type="ORF">GCK32_015213</name>
</gene>
<evidence type="ECO:0000256" key="5">
    <source>
        <dbReference type="ARBA" id="ARBA00022989"/>
    </source>
</evidence>
<keyword evidence="4" id="KW-0067">ATP-binding</keyword>
<keyword evidence="6 7" id="KW-0472">Membrane</keyword>
<sequence>DLRSDYNVGSANKAGKSVGRKLGIYAMLGFGEVILLFVSIVSLLFGAVSASRNLHAPLLHSVFRARMSFFDTTPSGRILNRIGKVVFFSST</sequence>
<keyword evidence="1" id="KW-0813">Transport</keyword>
<evidence type="ECO:0000313" key="9">
    <source>
        <dbReference type="EMBL" id="KAK5982744.1"/>
    </source>
</evidence>
<dbReference type="GO" id="GO:0140359">
    <property type="term" value="F:ABC-type transporter activity"/>
    <property type="evidence" value="ECO:0007669"/>
    <property type="project" value="InterPro"/>
</dbReference>
<organism evidence="9 10">
    <name type="scientific">Trichostrongylus colubriformis</name>
    <name type="common">Black scour worm</name>
    <dbReference type="NCBI Taxonomy" id="6319"/>
    <lineage>
        <taxon>Eukaryota</taxon>
        <taxon>Metazoa</taxon>
        <taxon>Ecdysozoa</taxon>
        <taxon>Nematoda</taxon>
        <taxon>Chromadorea</taxon>
        <taxon>Rhabditida</taxon>
        <taxon>Rhabditina</taxon>
        <taxon>Rhabditomorpha</taxon>
        <taxon>Strongyloidea</taxon>
        <taxon>Trichostrongylidae</taxon>
        <taxon>Trichostrongylus</taxon>
    </lineage>
</organism>
<proteinExistence type="predicted"/>
<dbReference type="Proteomes" id="UP001331761">
    <property type="component" value="Unassembled WGS sequence"/>
</dbReference>
<keyword evidence="5 7" id="KW-1133">Transmembrane helix</keyword>
<accession>A0AAN8J2Z3</accession>
<evidence type="ECO:0000256" key="4">
    <source>
        <dbReference type="ARBA" id="ARBA00022840"/>
    </source>
</evidence>
<dbReference type="InterPro" id="IPR011527">
    <property type="entry name" value="ABC1_TM_dom"/>
</dbReference>
<evidence type="ECO:0000256" key="1">
    <source>
        <dbReference type="ARBA" id="ARBA00022448"/>
    </source>
</evidence>
<evidence type="ECO:0000259" key="8">
    <source>
        <dbReference type="PROSITE" id="PS50929"/>
    </source>
</evidence>
<name>A0AAN8J2Z3_TRICO</name>
<dbReference type="GO" id="GO:0016020">
    <property type="term" value="C:membrane"/>
    <property type="evidence" value="ECO:0007669"/>
    <property type="project" value="InterPro"/>
</dbReference>
<dbReference type="InterPro" id="IPR036640">
    <property type="entry name" value="ABC1_TM_sf"/>
</dbReference>
<evidence type="ECO:0000256" key="2">
    <source>
        <dbReference type="ARBA" id="ARBA00022692"/>
    </source>
</evidence>
<dbReference type="InterPro" id="IPR050173">
    <property type="entry name" value="ABC_transporter_C-like"/>
</dbReference>
<dbReference type="EMBL" id="WIXE01004763">
    <property type="protein sequence ID" value="KAK5982744.1"/>
    <property type="molecule type" value="Genomic_DNA"/>
</dbReference>
<comment type="caution">
    <text evidence="9">The sequence shown here is derived from an EMBL/GenBank/DDBJ whole genome shotgun (WGS) entry which is preliminary data.</text>
</comment>
<keyword evidence="10" id="KW-1185">Reference proteome</keyword>
<dbReference type="SUPFAM" id="SSF90123">
    <property type="entry name" value="ABC transporter transmembrane region"/>
    <property type="match status" value="1"/>
</dbReference>
<feature type="non-terminal residue" evidence="9">
    <location>
        <position position="1"/>
    </location>
</feature>
<evidence type="ECO:0000256" key="6">
    <source>
        <dbReference type="ARBA" id="ARBA00023136"/>
    </source>
</evidence>
<keyword evidence="3" id="KW-0547">Nucleotide-binding</keyword>
<protein>
    <recommendedName>
        <fullName evidence="8">ABC transmembrane type-1 domain-containing protein</fullName>
    </recommendedName>
</protein>
<dbReference type="GO" id="GO:0005524">
    <property type="term" value="F:ATP binding"/>
    <property type="evidence" value="ECO:0007669"/>
    <property type="project" value="UniProtKB-KW"/>
</dbReference>